<keyword evidence="3" id="KW-1185">Reference proteome</keyword>
<protein>
    <submittedName>
        <fullName evidence="2">Uncharacterized protein</fullName>
    </submittedName>
</protein>
<proteinExistence type="predicted"/>
<dbReference type="KEGG" id="pbl:PAAG_12573"/>
<dbReference type="Proteomes" id="UP000002059">
    <property type="component" value="Partially assembled WGS sequence"/>
</dbReference>
<accession>A0A0A2V3P7</accession>
<dbReference type="VEuPathDB" id="FungiDB:PAAG_12573"/>
<organism evidence="2 3">
    <name type="scientific">Paracoccidioides lutzii (strain ATCC MYA-826 / Pb01)</name>
    <name type="common">Paracoccidioides brasiliensis</name>
    <dbReference type="NCBI Taxonomy" id="502779"/>
    <lineage>
        <taxon>Eukaryota</taxon>
        <taxon>Fungi</taxon>
        <taxon>Dikarya</taxon>
        <taxon>Ascomycota</taxon>
        <taxon>Pezizomycotina</taxon>
        <taxon>Eurotiomycetes</taxon>
        <taxon>Eurotiomycetidae</taxon>
        <taxon>Onygenales</taxon>
        <taxon>Ajellomycetaceae</taxon>
        <taxon>Paracoccidioides</taxon>
    </lineage>
</organism>
<dbReference type="RefSeq" id="XP_015702338.1">
    <property type="nucleotide sequence ID" value="XM_015848048.1"/>
</dbReference>
<name>A0A0A2V3P7_PARBA</name>
<evidence type="ECO:0000313" key="3">
    <source>
        <dbReference type="Proteomes" id="UP000002059"/>
    </source>
</evidence>
<sequence length="85" mass="9369">MSGKRQISKTLDRHHGKRRAGQGSTTRKKYDSAMRFLRLRNGGSEGAYLCANERRSDGGYTLASRGVALSKWEHLSGDARSQADG</sequence>
<dbReference type="EMBL" id="KN294027">
    <property type="protein sequence ID" value="KGQ00760.1"/>
    <property type="molecule type" value="Genomic_DNA"/>
</dbReference>
<evidence type="ECO:0000313" key="2">
    <source>
        <dbReference type="EMBL" id="KGQ00760.1"/>
    </source>
</evidence>
<feature type="region of interest" description="Disordered" evidence="1">
    <location>
        <begin position="1"/>
        <end position="31"/>
    </location>
</feature>
<dbReference type="AlphaFoldDB" id="A0A0A2V3P7"/>
<evidence type="ECO:0000256" key="1">
    <source>
        <dbReference type="SAM" id="MobiDB-lite"/>
    </source>
</evidence>
<dbReference type="HOGENOM" id="CLU_2513248_0_0_1"/>
<gene>
    <name evidence="2" type="ORF">PAAG_12573</name>
</gene>
<reference evidence="2 3" key="1">
    <citation type="journal article" date="2011" name="PLoS Genet.">
        <title>Comparative genomic analysis of human fungal pathogens causing paracoccidioidomycosis.</title>
        <authorList>
            <person name="Desjardins C.A."/>
            <person name="Champion M.D."/>
            <person name="Holder J.W."/>
            <person name="Muszewska A."/>
            <person name="Goldberg J."/>
            <person name="Bailao A.M."/>
            <person name="Brigido M.M."/>
            <person name="Ferreira M.E."/>
            <person name="Garcia A.M."/>
            <person name="Grynberg M."/>
            <person name="Gujja S."/>
            <person name="Heiman D.I."/>
            <person name="Henn M.R."/>
            <person name="Kodira C.D."/>
            <person name="Leon-Narvaez H."/>
            <person name="Longo L.V."/>
            <person name="Ma L.J."/>
            <person name="Malavazi I."/>
            <person name="Matsuo A.L."/>
            <person name="Morais F.V."/>
            <person name="Pereira M."/>
            <person name="Rodriguez-Brito S."/>
            <person name="Sakthikumar S."/>
            <person name="Salem-Izacc S.M."/>
            <person name="Sykes S.M."/>
            <person name="Teixeira M.M."/>
            <person name="Vallejo M.C."/>
            <person name="Walter M.E."/>
            <person name="Yandava C."/>
            <person name="Young S."/>
            <person name="Zeng Q."/>
            <person name="Zucker J."/>
            <person name="Felipe M.S."/>
            <person name="Goldman G.H."/>
            <person name="Haas B.J."/>
            <person name="McEwen J.G."/>
            <person name="Nino-Vega G."/>
            <person name="Puccia R."/>
            <person name="San-Blas G."/>
            <person name="Soares C.M."/>
            <person name="Birren B.W."/>
            <person name="Cuomo C.A."/>
        </authorList>
    </citation>
    <scope>NUCLEOTIDE SEQUENCE [LARGE SCALE GENOMIC DNA]</scope>
    <source>
        <strain evidence="3">ATCC MYA-826 / Pb01</strain>
    </source>
</reference>
<dbReference type="GeneID" id="26971178"/>